<dbReference type="EMBL" id="LT670849">
    <property type="protein sequence ID" value="SHN60440.1"/>
    <property type="molecule type" value="Genomic_DNA"/>
</dbReference>
<gene>
    <name evidence="1" type="ORF">SAMN05444170_0001</name>
</gene>
<organism evidence="1 2">
    <name type="scientific">Bradyrhizobium erythrophlei</name>
    <dbReference type="NCBI Taxonomy" id="1437360"/>
    <lineage>
        <taxon>Bacteria</taxon>
        <taxon>Pseudomonadati</taxon>
        <taxon>Pseudomonadota</taxon>
        <taxon>Alphaproteobacteria</taxon>
        <taxon>Hyphomicrobiales</taxon>
        <taxon>Nitrobacteraceae</taxon>
        <taxon>Bradyrhizobium</taxon>
    </lineage>
</organism>
<sequence length="47" mass="5705">MSDVQLSRFFENLIESRSFLFAGCTSRFEWLRALKFRKRLDDEDVML</sequence>
<evidence type="ECO:0000313" key="1">
    <source>
        <dbReference type="EMBL" id="SHN60440.1"/>
    </source>
</evidence>
<keyword evidence="2" id="KW-1185">Reference proteome</keyword>
<reference evidence="2" key="1">
    <citation type="submission" date="2016-11" db="EMBL/GenBank/DDBJ databases">
        <authorList>
            <person name="Varghese N."/>
            <person name="Submissions S."/>
        </authorList>
    </citation>
    <scope>NUCLEOTIDE SEQUENCE [LARGE SCALE GENOMIC DNA]</scope>
    <source>
        <strain evidence="2">GAS401</strain>
    </source>
</reference>
<name>A0A1M7SPU9_9BRAD</name>
<dbReference type="Proteomes" id="UP000184096">
    <property type="component" value="Chromosome I"/>
</dbReference>
<evidence type="ECO:0000313" key="2">
    <source>
        <dbReference type="Proteomes" id="UP000184096"/>
    </source>
</evidence>
<feature type="non-terminal residue" evidence="1">
    <location>
        <position position="47"/>
    </location>
</feature>
<accession>A0A1M7SPU9</accession>
<dbReference type="AlphaFoldDB" id="A0A1M7SPU9"/>
<protein>
    <submittedName>
        <fullName evidence="1">Uncharacterized protein</fullName>
    </submittedName>
</protein>
<proteinExistence type="predicted"/>